<dbReference type="PANTHER" id="PTHR11699">
    <property type="entry name" value="ALDEHYDE DEHYDROGENASE-RELATED"/>
    <property type="match status" value="1"/>
</dbReference>
<proteinExistence type="inferred from homology"/>
<gene>
    <name evidence="6" type="ORF">DKG74_21045</name>
</gene>
<dbReference type="Pfam" id="PF00171">
    <property type="entry name" value="Aldedh"/>
    <property type="match status" value="1"/>
</dbReference>
<evidence type="ECO:0000313" key="6">
    <source>
        <dbReference type="EMBL" id="PWR17535.1"/>
    </source>
</evidence>
<dbReference type="FunFam" id="3.40.309.10:FF:000012">
    <property type="entry name" value="Betaine aldehyde dehydrogenase"/>
    <property type="match status" value="1"/>
</dbReference>
<dbReference type="OrthoDB" id="9772584at2"/>
<dbReference type="Proteomes" id="UP000245461">
    <property type="component" value="Unassembled WGS sequence"/>
</dbReference>
<dbReference type="FunFam" id="3.40.605.10:FF:000007">
    <property type="entry name" value="NAD/NADP-dependent betaine aldehyde dehydrogenase"/>
    <property type="match status" value="1"/>
</dbReference>
<protein>
    <submittedName>
        <fullName evidence="6">Betaine-aldehyde dehydrogenase</fullName>
    </submittedName>
</protein>
<dbReference type="InterPro" id="IPR016160">
    <property type="entry name" value="Ald_DH_CS_CYS"/>
</dbReference>
<dbReference type="PROSITE" id="PS00687">
    <property type="entry name" value="ALDEHYDE_DEHYDR_GLU"/>
    <property type="match status" value="1"/>
</dbReference>
<dbReference type="AlphaFoldDB" id="A0A317DXH8"/>
<dbReference type="InterPro" id="IPR016162">
    <property type="entry name" value="Ald_DH_N"/>
</dbReference>
<keyword evidence="2 4" id="KW-0560">Oxidoreductase</keyword>
<dbReference type="Gene3D" id="3.40.309.10">
    <property type="entry name" value="Aldehyde Dehydrogenase, Chain A, domain 2"/>
    <property type="match status" value="1"/>
</dbReference>
<feature type="domain" description="Aldehyde dehydrogenase" evidence="5">
    <location>
        <begin position="38"/>
        <end position="497"/>
    </location>
</feature>
<accession>A0A317DXH8</accession>
<feature type="active site" evidence="3">
    <location>
        <position position="275"/>
    </location>
</feature>
<evidence type="ECO:0000259" key="5">
    <source>
        <dbReference type="Pfam" id="PF00171"/>
    </source>
</evidence>
<organism evidence="6 7">
    <name type="scientific">Zavarzinia aquatilis</name>
    <dbReference type="NCBI Taxonomy" id="2211142"/>
    <lineage>
        <taxon>Bacteria</taxon>
        <taxon>Pseudomonadati</taxon>
        <taxon>Pseudomonadota</taxon>
        <taxon>Alphaproteobacteria</taxon>
        <taxon>Rhodospirillales</taxon>
        <taxon>Zavarziniaceae</taxon>
        <taxon>Zavarzinia</taxon>
    </lineage>
</organism>
<dbReference type="RefSeq" id="WP_109908150.1">
    <property type="nucleotide sequence ID" value="NZ_QGLE01000024.1"/>
</dbReference>
<evidence type="ECO:0000313" key="7">
    <source>
        <dbReference type="Proteomes" id="UP000245461"/>
    </source>
</evidence>
<name>A0A317DXH8_9PROT</name>
<dbReference type="InterPro" id="IPR015590">
    <property type="entry name" value="Aldehyde_DH_dom"/>
</dbReference>
<dbReference type="SUPFAM" id="SSF53720">
    <property type="entry name" value="ALDH-like"/>
    <property type="match status" value="1"/>
</dbReference>
<sequence length="501" mass="52740">MNDQLEGAYDAFHQDLAQRSNSARAFDNFIGGRATPSTGDRRIEVVNPARKSAFASVPDSTDADVDAAVRAAAAQLDGAWGALPGAERGRLILRLADLVERDKELIGRMDAISIGRPVVETQILDLPNALDTMRYFAGWADKITGTAIPTGGYFGRPTHSYTRREPVGVVGAIVPWNTPFMITMWKLAPALAAGCTIVLKPAEETPLSALHLAALATEAGFPDGVINVVTGRGETAGAALVRHPLVAKITFTGGPEAGRAIGRSAADSFKRLSLELGGKSPQIVFPDADLDGAIRGLAMGIFFNQGEVCAAGSRVLVHRSIADKVAAALAGAASGVRLGDPLDPEAQMGALASRAQFDRVAGYIDIAKAEQAELLAGGTVDDSHGLFVRPTVFRGRNDMRIAQEEIFGPVVVVIPFDDEEDALRIANASSYGLAAVVWTSDVARSHRMAARLKAGSVWVNGWAAIDARLPWGGVKQSGAGRENGASALDAYTEIKTVTIVL</sequence>
<keyword evidence="7" id="KW-1185">Reference proteome</keyword>
<evidence type="ECO:0000256" key="2">
    <source>
        <dbReference type="ARBA" id="ARBA00023002"/>
    </source>
</evidence>
<reference evidence="6 7" key="1">
    <citation type="submission" date="2018-05" db="EMBL/GenBank/DDBJ databases">
        <title>Zavarzinia sp. HR-AS.</title>
        <authorList>
            <person name="Lee Y."/>
            <person name="Jeon C.O."/>
        </authorList>
    </citation>
    <scope>NUCLEOTIDE SEQUENCE [LARGE SCALE GENOMIC DNA]</scope>
    <source>
        <strain evidence="6 7">HR-AS</strain>
    </source>
</reference>
<dbReference type="InterPro" id="IPR016161">
    <property type="entry name" value="Ald_DH/histidinol_DH"/>
</dbReference>
<comment type="caution">
    <text evidence="6">The sequence shown here is derived from an EMBL/GenBank/DDBJ whole genome shotgun (WGS) entry which is preliminary data.</text>
</comment>
<evidence type="ECO:0000256" key="4">
    <source>
        <dbReference type="RuleBase" id="RU003345"/>
    </source>
</evidence>
<evidence type="ECO:0000256" key="1">
    <source>
        <dbReference type="ARBA" id="ARBA00009986"/>
    </source>
</evidence>
<dbReference type="InterPro" id="IPR029510">
    <property type="entry name" value="Ald_DH_CS_GLU"/>
</dbReference>
<dbReference type="InterPro" id="IPR016163">
    <property type="entry name" value="Ald_DH_C"/>
</dbReference>
<dbReference type="Gene3D" id="3.40.605.10">
    <property type="entry name" value="Aldehyde Dehydrogenase, Chain A, domain 1"/>
    <property type="match status" value="1"/>
</dbReference>
<dbReference type="PROSITE" id="PS00070">
    <property type="entry name" value="ALDEHYDE_DEHYDR_CYS"/>
    <property type="match status" value="1"/>
</dbReference>
<evidence type="ECO:0000256" key="3">
    <source>
        <dbReference type="PROSITE-ProRule" id="PRU10007"/>
    </source>
</evidence>
<comment type="similarity">
    <text evidence="1 4">Belongs to the aldehyde dehydrogenase family.</text>
</comment>
<dbReference type="GO" id="GO:0016620">
    <property type="term" value="F:oxidoreductase activity, acting on the aldehyde or oxo group of donors, NAD or NADP as acceptor"/>
    <property type="evidence" value="ECO:0007669"/>
    <property type="project" value="InterPro"/>
</dbReference>
<dbReference type="EMBL" id="QGLE01000024">
    <property type="protein sequence ID" value="PWR17535.1"/>
    <property type="molecule type" value="Genomic_DNA"/>
</dbReference>